<sequence length="164" mass="17678">MPAVSGGCLCGTLRYALRGPPLRVTLCHCRFCQRVTGSGHLVEPLFNRDDLRLTSGAPTVYRHRSEGSGKFIDLHFCATCGTTLFMTFERFPDLCGVHAGTLDDPACIVVRPETAKQVFVASARPDAVLLPGLNTFAGPAMDAAGRPHVPRVHEAPHIVGRRDG</sequence>
<dbReference type="AlphaFoldDB" id="A0A921DYU4"/>
<dbReference type="EMBL" id="DYYG01000001">
    <property type="protein sequence ID" value="HJE22076.1"/>
    <property type="molecule type" value="Genomic_DNA"/>
</dbReference>
<dbReference type="GO" id="GO:0046872">
    <property type="term" value="F:metal ion binding"/>
    <property type="evidence" value="ECO:0007669"/>
    <property type="project" value="UniProtKB-KW"/>
</dbReference>
<evidence type="ECO:0000256" key="2">
    <source>
        <dbReference type="ARBA" id="ARBA00022723"/>
    </source>
</evidence>
<evidence type="ECO:0000256" key="4">
    <source>
        <dbReference type="ARBA" id="ARBA00023239"/>
    </source>
</evidence>
<evidence type="ECO:0000313" key="6">
    <source>
        <dbReference type="EMBL" id="HJE22076.1"/>
    </source>
</evidence>
<protein>
    <submittedName>
        <fullName evidence="6">GFA family protein</fullName>
    </submittedName>
</protein>
<reference evidence="6" key="1">
    <citation type="journal article" date="2021" name="PeerJ">
        <title>Extensive microbial diversity within the chicken gut microbiome revealed by metagenomics and culture.</title>
        <authorList>
            <person name="Gilroy R."/>
            <person name="Ravi A."/>
            <person name="Getino M."/>
            <person name="Pursley I."/>
            <person name="Horton D.L."/>
            <person name="Alikhan N.F."/>
            <person name="Baker D."/>
            <person name="Gharbi K."/>
            <person name="Hall N."/>
            <person name="Watson M."/>
            <person name="Adriaenssens E.M."/>
            <person name="Foster-Nyarko E."/>
            <person name="Jarju S."/>
            <person name="Secka A."/>
            <person name="Antonio M."/>
            <person name="Oren A."/>
            <person name="Chaudhuri R.R."/>
            <person name="La Ragione R."/>
            <person name="Hildebrand F."/>
            <person name="Pallen M.J."/>
        </authorList>
    </citation>
    <scope>NUCLEOTIDE SEQUENCE</scope>
    <source>
        <strain evidence="6">316</strain>
    </source>
</reference>
<dbReference type="Pfam" id="PF04828">
    <property type="entry name" value="GFA"/>
    <property type="match status" value="1"/>
</dbReference>
<dbReference type="PANTHER" id="PTHR33337">
    <property type="entry name" value="GFA DOMAIN-CONTAINING PROTEIN"/>
    <property type="match status" value="1"/>
</dbReference>
<feature type="domain" description="CENP-V/GFA" evidence="5">
    <location>
        <begin position="4"/>
        <end position="114"/>
    </location>
</feature>
<dbReference type="InterPro" id="IPR006913">
    <property type="entry name" value="CENP-V/GFA"/>
</dbReference>
<comment type="similarity">
    <text evidence="1">Belongs to the Gfa family.</text>
</comment>
<dbReference type="SUPFAM" id="SSF51316">
    <property type="entry name" value="Mss4-like"/>
    <property type="match status" value="1"/>
</dbReference>
<evidence type="ECO:0000259" key="5">
    <source>
        <dbReference type="PROSITE" id="PS51891"/>
    </source>
</evidence>
<dbReference type="InterPro" id="IPR011057">
    <property type="entry name" value="Mss4-like_sf"/>
</dbReference>
<keyword evidence="4" id="KW-0456">Lyase</keyword>
<reference evidence="6" key="2">
    <citation type="submission" date="2021-09" db="EMBL/GenBank/DDBJ databases">
        <authorList>
            <person name="Gilroy R."/>
        </authorList>
    </citation>
    <scope>NUCLEOTIDE SEQUENCE</scope>
    <source>
        <strain evidence="6">316</strain>
    </source>
</reference>
<organism evidence="6 7">
    <name type="scientific">Methylorubrum populi</name>
    <dbReference type="NCBI Taxonomy" id="223967"/>
    <lineage>
        <taxon>Bacteria</taxon>
        <taxon>Pseudomonadati</taxon>
        <taxon>Pseudomonadota</taxon>
        <taxon>Alphaproteobacteria</taxon>
        <taxon>Hyphomicrobiales</taxon>
        <taxon>Methylobacteriaceae</taxon>
        <taxon>Methylorubrum</taxon>
    </lineage>
</organism>
<dbReference type="PROSITE" id="PS51891">
    <property type="entry name" value="CENP_V_GFA"/>
    <property type="match status" value="1"/>
</dbReference>
<dbReference type="GO" id="GO:0016846">
    <property type="term" value="F:carbon-sulfur lyase activity"/>
    <property type="evidence" value="ECO:0007669"/>
    <property type="project" value="InterPro"/>
</dbReference>
<keyword evidence="3" id="KW-0862">Zinc</keyword>
<name>A0A921DYU4_9HYPH</name>
<evidence type="ECO:0000256" key="3">
    <source>
        <dbReference type="ARBA" id="ARBA00022833"/>
    </source>
</evidence>
<dbReference type="Proteomes" id="UP000742631">
    <property type="component" value="Unassembled WGS sequence"/>
</dbReference>
<proteinExistence type="inferred from homology"/>
<accession>A0A921DYU4</accession>
<comment type="caution">
    <text evidence="6">The sequence shown here is derived from an EMBL/GenBank/DDBJ whole genome shotgun (WGS) entry which is preliminary data.</text>
</comment>
<gene>
    <name evidence="6" type="ORF">K8W01_00235</name>
</gene>
<evidence type="ECO:0000313" key="7">
    <source>
        <dbReference type="Proteomes" id="UP000742631"/>
    </source>
</evidence>
<dbReference type="Gene3D" id="3.90.1590.10">
    <property type="entry name" value="glutathione-dependent formaldehyde- activating enzyme (gfa)"/>
    <property type="match status" value="1"/>
</dbReference>
<keyword evidence="2" id="KW-0479">Metal-binding</keyword>
<evidence type="ECO:0000256" key="1">
    <source>
        <dbReference type="ARBA" id="ARBA00005495"/>
    </source>
</evidence>
<dbReference type="PANTHER" id="PTHR33337:SF40">
    <property type="entry name" value="CENP-V_GFA DOMAIN-CONTAINING PROTEIN-RELATED"/>
    <property type="match status" value="1"/>
</dbReference>